<organism evidence="2 3">
    <name type="scientific">Enorma shizhengliae</name>
    <dbReference type="NCBI Taxonomy" id="2606615"/>
    <lineage>
        <taxon>Bacteria</taxon>
        <taxon>Bacillati</taxon>
        <taxon>Actinomycetota</taxon>
        <taxon>Coriobacteriia</taxon>
        <taxon>Coriobacteriales</taxon>
        <taxon>Coriobacteriaceae</taxon>
        <taxon>Enorma</taxon>
    </lineage>
</organism>
<dbReference type="GO" id="GO:0006355">
    <property type="term" value="P:regulation of DNA-templated transcription"/>
    <property type="evidence" value="ECO:0007669"/>
    <property type="project" value="InterPro"/>
</dbReference>
<accession>A0A7K0G8J6</accession>
<dbReference type="InterPro" id="IPR036390">
    <property type="entry name" value="WH_DNA-bd_sf"/>
</dbReference>
<protein>
    <submittedName>
        <fullName evidence="2">HTH domain-containing protein</fullName>
    </submittedName>
</protein>
<evidence type="ECO:0000259" key="1">
    <source>
        <dbReference type="Pfam" id="PF13545"/>
    </source>
</evidence>
<sequence length="88" mass="9853">MVSLDGVAARKGNRHAFVWERVYDLVARDSEHGGSSLFTKQELAKALGCSVRSVDRAILRLRREGFIESVPRYAESGAQMANAYRLVR</sequence>
<dbReference type="RefSeq" id="WP_019128725.1">
    <property type="nucleotide sequence ID" value="NZ_VLLQ01000006.1"/>
</dbReference>
<dbReference type="GO" id="GO:0003677">
    <property type="term" value="F:DNA binding"/>
    <property type="evidence" value="ECO:0007669"/>
    <property type="project" value="InterPro"/>
</dbReference>
<dbReference type="Proteomes" id="UP000470010">
    <property type="component" value="Unassembled WGS sequence"/>
</dbReference>
<evidence type="ECO:0000313" key="2">
    <source>
        <dbReference type="EMBL" id="MRX79962.1"/>
    </source>
</evidence>
<proteinExistence type="predicted"/>
<feature type="domain" description="HTH crp-type" evidence="1">
    <location>
        <begin position="35"/>
        <end position="69"/>
    </location>
</feature>
<dbReference type="AlphaFoldDB" id="A0A7K0G8J6"/>
<dbReference type="EMBL" id="VTFZ01000005">
    <property type="protein sequence ID" value="MRX79962.1"/>
    <property type="molecule type" value="Genomic_DNA"/>
</dbReference>
<dbReference type="InterPro" id="IPR036388">
    <property type="entry name" value="WH-like_DNA-bd_sf"/>
</dbReference>
<dbReference type="InterPro" id="IPR012318">
    <property type="entry name" value="HTH_CRP"/>
</dbReference>
<name>A0A7K0G8J6_9ACTN</name>
<dbReference type="SUPFAM" id="SSF46785">
    <property type="entry name" value="Winged helix' DNA-binding domain"/>
    <property type="match status" value="1"/>
</dbReference>
<dbReference type="Pfam" id="PF13545">
    <property type="entry name" value="HTH_Crp_2"/>
    <property type="match status" value="1"/>
</dbReference>
<keyword evidence="3" id="KW-1185">Reference proteome</keyword>
<evidence type="ECO:0000313" key="3">
    <source>
        <dbReference type="Proteomes" id="UP000470010"/>
    </source>
</evidence>
<dbReference type="Gene3D" id="1.10.10.10">
    <property type="entry name" value="Winged helix-like DNA-binding domain superfamily/Winged helix DNA-binding domain"/>
    <property type="match status" value="1"/>
</dbReference>
<reference evidence="3" key="1">
    <citation type="submission" date="2019-08" db="EMBL/GenBank/DDBJ databases">
        <title>Arthrobacter sp. nov., isolated from plateau pika and Tibetan wild ass.</title>
        <authorList>
            <person name="Ge Y."/>
        </authorList>
    </citation>
    <scope>NUCLEOTIDE SEQUENCE [LARGE SCALE GENOMIC DNA]</scope>
    <source>
        <strain evidence="3">HF-1365</strain>
    </source>
</reference>
<dbReference type="GeneID" id="98653652"/>
<gene>
    <name evidence="2" type="ORF">GJE22_05055</name>
</gene>
<comment type="caution">
    <text evidence="2">The sequence shown here is derived from an EMBL/GenBank/DDBJ whole genome shotgun (WGS) entry which is preliminary data.</text>
</comment>